<evidence type="ECO:0000313" key="3">
    <source>
        <dbReference type="Proteomes" id="UP000189670"/>
    </source>
</evidence>
<dbReference type="PANTHER" id="PTHR30548">
    <property type="entry name" value="2-HYDROXYGLUTARYL-COA DEHYDRATASE, D-COMPONENT-RELATED"/>
    <property type="match status" value="1"/>
</dbReference>
<dbReference type="Proteomes" id="UP000189670">
    <property type="component" value="Unassembled WGS sequence"/>
</dbReference>
<dbReference type="EMBL" id="ATBP01000082">
    <property type="protein sequence ID" value="ETR73157.1"/>
    <property type="molecule type" value="Genomic_DNA"/>
</dbReference>
<gene>
    <name evidence="2" type="ORF">OMM_07116</name>
</gene>
<organism evidence="2 3">
    <name type="scientific">Candidatus Magnetoglobus multicellularis str. Araruama</name>
    <dbReference type="NCBI Taxonomy" id="890399"/>
    <lineage>
        <taxon>Bacteria</taxon>
        <taxon>Pseudomonadati</taxon>
        <taxon>Thermodesulfobacteriota</taxon>
        <taxon>Desulfobacteria</taxon>
        <taxon>Desulfobacterales</taxon>
        <taxon>Desulfobacteraceae</taxon>
        <taxon>Candidatus Magnetoglobus</taxon>
    </lineage>
</organism>
<reference evidence="3" key="1">
    <citation type="submission" date="2012-11" db="EMBL/GenBank/DDBJ databases">
        <authorList>
            <person name="Lucero-Rivera Y.E."/>
            <person name="Tovar-Ramirez D."/>
        </authorList>
    </citation>
    <scope>NUCLEOTIDE SEQUENCE [LARGE SCALE GENOMIC DNA]</scope>
    <source>
        <strain evidence="3">Araruama</strain>
    </source>
</reference>
<sequence length="135" mass="15418">MIEASDAVVVGENVCFGIRNEKDRVDENENPIKALTMKYLSASVCPRMMGWYKDRAAMIIDRVRKINADGVILQNIRFCDLHGTENGLLERDFDKNNIPSLRIEREYGPLTETGRLKMRVDAFIEQLKSAGIKKQ</sequence>
<dbReference type="InterPro" id="IPR010327">
    <property type="entry name" value="FldB/FldC_alpha/beta"/>
</dbReference>
<dbReference type="Pfam" id="PF06050">
    <property type="entry name" value="HGD-D"/>
    <property type="match status" value="1"/>
</dbReference>
<evidence type="ECO:0008006" key="4">
    <source>
        <dbReference type="Google" id="ProtNLM"/>
    </source>
</evidence>
<comment type="similarity">
    <text evidence="1">Belongs to the FldB/FldC dehydratase alpha/beta subunit family.</text>
</comment>
<protein>
    <recommendedName>
        <fullName evidence="4">2-hydroxyglutaryl-CoA dehydratase D-component</fullName>
    </recommendedName>
</protein>
<comment type="caution">
    <text evidence="2">The sequence shown here is derived from an EMBL/GenBank/DDBJ whole genome shotgun (WGS) entry which is preliminary data.</text>
</comment>
<accession>A0A1V1PE53</accession>
<evidence type="ECO:0000313" key="2">
    <source>
        <dbReference type="EMBL" id="ETR73157.1"/>
    </source>
</evidence>
<evidence type="ECO:0000256" key="1">
    <source>
        <dbReference type="ARBA" id="ARBA00005806"/>
    </source>
</evidence>
<dbReference type="AlphaFoldDB" id="A0A1V1PE53"/>
<dbReference type="PANTHER" id="PTHR30548:SF1">
    <property type="entry name" value="DEHYDRATASE SUBUNIT MJ0007-RELATED"/>
    <property type="match status" value="1"/>
</dbReference>
<proteinExistence type="inferred from homology"/>
<dbReference type="Gene3D" id="3.40.50.11900">
    <property type="match status" value="1"/>
</dbReference>
<name>A0A1V1PE53_9BACT</name>